<feature type="transmembrane region" description="Helical" evidence="1">
    <location>
        <begin position="193"/>
        <end position="214"/>
    </location>
</feature>
<evidence type="ECO:0000313" key="4">
    <source>
        <dbReference type="Proteomes" id="UP000322530"/>
    </source>
</evidence>
<keyword evidence="1" id="KW-0472">Membrane</keyword>
<dbReference type="PANTHER" id="PTHR14969">
    <property type="entry name" value="SPHINGOSINE-1-PHOSPHATE PHOSPHOHYDROLASE"/>
    <property type="match status" value="1"/>
</dbReference>
<name>A0A5A5TJX5_9CHLR</name>
<dbReference type="Gene3D" id="1.20.144.10">
    <property type="entry name" value="Phosphatidic acid phosphatase type 2/haloperoxidase"/>
    <property type="match status" value="1"/>
</dbReference>
<accession>A0A5A5TJX5</accession>
<feature type="transmembrane region" description="Helical" evidence="1">
    <location>
        <begin position="28"/>
        <end position="53"/>
    </location>
</feature>
<comment type="caution">
    <text evidence="3">The sequence shown here is derived from an EMBL/GenBank/DDBJ whole genome shotgun (WGS) entry which is preliminary data.</text>
</comment>
<feature type="domain" description="Phosphatidic acid phosphatase type 2/haloperoxidase" evidence="2">
    <location>
        <begin position="75"/>
        <end position="208"/>
    </location>
</feature>
<evidence type="ECO:0000256" key="1">
    <source>
        <dbReference type="SAM" id="Phobius"/>
    </source>
</evidence>
<feature type="transmembrane region" description="Helical" evidence="1">
    <location>
        <begin position="74"/>
        <end position="92"/>
    </location>
</feature>
<proteinExistence type="predicted"/>
<dbReference type="Pfam" id="PF01569">
    <property type="entry name" value="PAP2"/>
    <property type="match status" value="1"/>
</dbReference>
<sequence length="231" mass="26147">MFSLFTKINYALFVDLNGHAGSITWLDAIMIFLANDLVFCLPILLLLAWGIPLPWRKHSLSSERIQLLQERRSAVIWTIIACLFSYALNLTVEQFIYEPRPFISHHVHLLVSHAADGSFPSDHTAWAFAVFGMLLLSVFSWLWSARSTQMAGEKRVFNRIPRFYLCLLAMTFCAACLVGIARIFVGVHYPDDIIGGALSGLIAATISTALRRWLQVPTAWIIQLFHRLQLA</sequence>
<reference evidence="3 4" key="1">
    <citation type="submission" date="2019-01" db="EMBL/GenBank/DDBJ databases">
        <title>Draft genome sequence of Dictyobacter sp. Uno17.</title>
        <authorList>
            <person name="Wang C.M."/>
            <person name="Zheng Y."/>
            <person name="Sakai Y."/>
            <person name="Abe K."/>
            <person name="Yokota A."/>
            <person name="Yabe S."/>
        </authorList>
    </citation>
    <scope>NUCLEOTIDE SEQUENCE [LARGE SCALE GENOMIC DNA]</scope>
    <source>
        <strain evidence="3 4">Uno17</strain>
    </source>
</reference>
<keyword evidence="4" id="KW-1185">Reference proteome</keyword>
<dbReference type="EMBL" id="BIXY01000105">
    <property type="protein sequence ID" value="GCF11323.1"/>
    <property type="molecule type" value="Genomic_DNA"/>
</dbReference>
<dbReference type="RefSeq" id="WP_149404157.1">
    <property type="nucleotide sequence ID" value="NZ_BIXY01000105.1"/>
</dbReference>
<dbReference type="SMART" id="SM00014">
    <property type="entry name" value="acidPPc"/>
    <property type="match status" value="1"/>
</dbReference>
<dbReference type="InterPro" id="IPR036938">
    <property type="entry name" value="PAP2/HPO_sf"/>
</dbReference>
<dbReference type="OrthoDB" id="9789113at2"/>
<keyword evidence="1" id="KW-0812">Transmembrane</keyword>
<protein>
    <submittedName>
        <fullName evidence="3">Undecaprenyl-diphosphatase</fullName>
    </submittedName>
</protein>
<dbReference type="PANTHER" id="PTHR14969:SF13">
    <property type="entry name" value="AT30094P"/>
    <property type="match status" value="1"/>
</dbReference>
<feature type="transmembrane region" description="Helical" evidence="1">
    <location>
        <begin position="125"/>
        <end position="143"/>
    </location>
</feature>
<dbReference type="InterPro" id="IPR000326">
    <property type="entry name" value="PAP2/HPO"/>
</dbReference>
<evidence type="ECO:0000259" key="2">
    <source>
        <dbReference type="SMART" id="SM00014"/>
    </source>
</evidence>
<feature type="transmembrane region" description="Helical" evidence="1">
    <location>
        <begin position="163"/>
        <end position="187"/>
    </location>
</feature>
<organism evidence="3 4">
    <name type="scientific">Dictyobacter arantiisoli</name>
    <dbReference type="NCBI Taxonomy" id="2014874"/>
    <lineage>
        <taxon>Bacteria</taxon>
        <taxon>Bacillati</taxon>
        <taxon>Chloroflexota</taxon>
        <taxon>Ktedonobacteria</taxon>
        <taxon>Ktedonobacterales</taxon>
        <taxon>Dictyobacteraceae</taxon>
        <taxon>Dictyobacter</taxon>
    </lineage>
</organism>
<keyword evidence="1" id="KW-1133">Transmembrane helix</keyword>
<dbReference type="AlphaFoldDB" id="A0A5A5TJX5"/>
<dbReference type="Proteomes" id="UP000322530">
    <property type="component" value="Unassembled WGS sequence"/>
</dbReference>
<gene>
    <name evidence="3" type="ORF">KDI_48870</name>
</gene>
<dbReference type="SUPFAM" id="SSF48317">
    <property type="entry name" value="Acid phosphatase/Vanadium-dependent haloperoxidase"/>
    <property type="match status" value="1"/>
</dbReference>
<evidence type="ECO:0000313" key="3">
    <source>
        <dbReference type="EMBL" id="GCF11323.1"/>
    </source>
</evidence>